<feature type="signal peptide" evidence="2">
    <location>
        <begin position="1"/>
        <end position="21"/>
    </location>
</feature>
<keyword evidence="4" id="KW-1185">Reference proteome</keyword>
<gene>
    <name evidence="3" type="ORF">K7C98_27830</name>
</gene>
<dbReference type="RefSeq" id="WP_224194810.1">
    <property type="nucleotide sequence ID" value="NZ_JAIRAU010000039.1"/>
</dbReference>
<reference evidence="3" key="1">
    <citation type="submission" date="2021-08" db="EMBL/GenBank/DDBJ databases">
        <authorList>
            <person name="Stevens D.C."/>
        </authorList>
    </citation>
    <scope>NUCLEOTIDE SEQUENCE</scope>
    <source>
        <strain evidence="3">DSM 53165</strain>
    </source>
</reference>
<dbReference type="PROSITE" id="PS51257">
    <property type="entry name" value="PROKAR_LIPOPROTEIN"/>
    <property type="match status" value="1"/>
</dbReference>
<dbReference type="Proteomes" id="UP001139031">
    <property type="component" value="Unassembled WGS sequence"/>
</dbReference>
<proteinExistence type="predicted"/>
<dbReference type="InterPro" id="IPR019734">
    <property type="entry name" value="TPR_rpt"/>
</dbReference>
<comment type="caution">
    <text evidence="3">The sequence shown here is derived from an EMBL/GenBank/DDBJ whole genome shotgun (WGS) entry which is preliminary data.</text>
</comment>
<dbReference type="PROSITE" id="PS50005">
    <property type="entry name" value="TPR"/>
    <property type="match status" value="1"/>
</dbReference>
<evidence type="ECO:0000313" key="3">
    <source>
        <dbReference type="EMBL" id="MBZ5713063.1"/>
    </source>
</evidence>
<dbReference type="SUPFAM" id="SSF48452">
    <property type="entry name" value="TPR-like"/>
    <property type="match status" value="1"/>
</dbReference>
<protein>
    <recommendedName>
        <fullName evidence="5">Tetratricopeptide repeat protein</fullName>
    </recommendedName>
</protein>
<accession>A0ABS7TXT8</accession>
<sequence length="564" mass="61130">MRPSLSVCALFLAASTLVACASSLDKARVARNAHDDVRAEQYLRKSMASDPEDRAAAQKELASLKFAQAQAKAKQDPAAAEKLVRESLTLAPGDEKAVDLLGRVIAAQGRLDEAIGVLGEGEQGKPCDMCKRYLSVLLLERADKREAAKDFEGARADYSRATDLIPDAATALAVARISEQLGDFEGMTRAVELAVPLIRADDSAAQNEFLGIRERTVLAAAGRGDVTLADRWLNFFPPGAGGDGWYVLQLRLAQELYRQKKVDVAIGRARHMLGPTHTDTLPANRKTEFQRFLADIYRLQGVGFLREGKLVEADDNFRMAMEFAPTDDKIKLLRALAIAGNKEIGRAIQVVNALPKETKGHAEVLAILESMQVADRLADGDVEGAKAALARAQAASAETPEVHVAMAEMLVITPAAGITKGIVRQLKKSGIVKYPNDEVNRYGEALSELAWAREQARGLGEGYLFRGPGIDARMANLDRQLRAFYPFPVEFNADSTAILKIRFKSGAAGEVGVKTDEGEQAVRVPAGSEGAEVVLRQPGLTYFRINGKVSSFVTEPYTRVTIDL</sequence>
<keyword evidence="2" id="KW-0732">Signal</keyword>
<evidence type="ECO:0000256" key="2">
    <source>
        <dbReference type="SAM" id="SignalP"/>
    </source>
</evidence>
<evidence type="ECO:0000256" key="1">
    <source>
        <dbReference type="PROSITE-ProRule" id="PRU00339"/>
    </source>
</evidence>
<evidence type="ECO:0008006" key="5">
    <source>
        <dbReference type="Google" id="ProtNLM"/>
    </source>
</evidence>
<evidence type="ECO:0000313" key="4">
    <source>
        <dbReference type="Proteomes" id="UP001139031"/>
    </source>
</evidence>
<keyword evidence="1" id="KW-0802">TPR repeat</keyword>
<dbReference type="EMBL" id="JAIRAU010000039">
    <property type="protein sequence ID" value="MBZ5713063.1"/>
    <property type="molecule type" value="Genomic_DNA"/>
</dbReference>
<organism evidence="3 4">
    <name type="scientific">Nannocystis pusilla</name>
    <dbReference type="NCBI Taxonomy" id="889268"/>
    <lineage>
        <taxon>Bacteria</taxon>
        <taxon>Pseudomonadati</taxon>
        <taxon>Myxococcota</taxon>
        <taxon>Polyangia</taxon>
        <taxon>Nannocystales</taxon>
        <taxon>Nannocystaceae</taxon>
        <taxon>Nannocystis</taxon>
    </lineage>
</organism>
<feature type="chain" id="PRO_5045797121" description="Tetratricopeptide repeat protein" evidence="2">
    <location>
        <begin position="22"/>
        <end position="564"/>
    </location>
</feature>
<dbReference type="Gene3D" id="1.25.40.10">
    <property type="entry name" value="Tetratricopeptide repeat domain"/>
    <property type="match status" value="2"/>
</dbReference>
<feature type="repeat" description="TPR" evidence="1">
    <location>
        <begin position="294"/>
        <end position="327"/>
    </location>
</feature>
<name>A0ABS7TXT8_9BACT</name>
<dbReference type="SMART" id="SM00028">
    <property type="entry name" value="TPR"/>
    <property type="match status" value="3"/>
</dbReference>
<dbReference type="InterPro" id="IPR011990">
    <property type="entry name" value="TPR-like_helical_dom_sf"/>
</dbReference>